<dbReference type="SUPFAM" id="SSF69593">
    <property type="entry name" value="Glycerol-3-phosphate (1)-acyltransferase"/>
    <property type="match status" value="1"/>
</dbReference>
<comment type="similarity">
    <text evidence="3">Belongs to the 1-acyl-sn-glycerol-3-phosphate acyltransferase family.</text>
</comment>
<keyword evidence="16" id="KW-0732">Signal</keyword>
<accession>B4M3Q1</accession>
<dbReference type="InParanoid" id="B4M3Q1"/>
<dbReference type="GO" id="GO:0008654">
    <property type="term" value="P:phospholipid biosynthetic process"/>
    <property type="evidence" value="ECO:0007669"/>
    <property type="project" value="UniProtKB-KW"/>
</dbReference>
<comment type="subcellular location">
    <subcellularLocation>
        <location evidence="1">Membrane</location>
    </subcellularLocation>
</comment>
<keyword evidence="20" id="KW-1185">Reference proteome</keyword>
<dbReference type="InterPro" id="IPR045252">
    <property type="entry name" value="LPCAT1-like"/>
</dbReference>
<comment type="pathway">
    <text evidence="13">Phospholipid metabolism.</text>
</comment>
<dbReference type="GO" id="GO:0016020">
    <property type="term" value="C:membrane"/>
    <property type="evidence" value="ECO:0007669"/>
    <property type="project" value="UniProtKB-SubCell"/>
</dbReference>
<evidence type="ECO:0000256" key="3">
    <source>
        <dbReference type="ARBA" id="ARBA00008655"/>
    </source>
</evidence>
<reference evidence="18 20" key="1">
    <citation type="journal article" date="2007" name="Nature">
        <title>Evolution of genes and genomes on the Drosophila phylogeny.</title>
        <authorList>
            <consortium name="Drosophila 12 Genomes Consortium"/>
            <person name="Clark A.G."/>
            <person name="Eisen M.B."/>
            <person name="Smith D.R."/>
            <person name="Bergman C.M."/>
            <person name="Oliver B."/>
            <person name="Markow T.A."/>
            <person name="Kaufman T.C."/>
            <person name="Kellis M."/>
            <person name="Gelbart W."/>
            <person name="Iyer V.N."/>
            <person name="Pollard D.A."/>
            <person name="Sackton T.B."/>
            <person name="Larracuente A.M."/>
            <person name="Singh N.D."/>
            <person name="Abad J.P."/>
            <person name="Abt D.N."/>
            <person name="Adryan B."/>
            <person name="Aguade M."/>
            <person name="Akashi H."/>
            <person name="Anderson W.W."/>
            <person name="Aquadro C.F."/>
            <person name="Ardell D.H."/>
            <person name="Arguello R."/>
            <person name="Artieri C.G."/>
            <person name="Barbash D.A."/>
            <person name="Barker D."/>
            <person name="Barsanti P."/>
            <person name="Batterham P."/>
            <person name="Batzoglou S."/>
            <person name="Begun D."/>
            <person name="Bhutkar A."/>
            <person name="Blanco E."/>
            <person name="Bosak S.A."/>
            <person name="Bradley R.K."/>
            <person name="Brand A.D."/>
            <person name="Brent M.R."/>
            <person name="Brooks A.N."/>
            <person name="Brown R.H."/>
            <person name="Butlin R.K."/>
            <person name="Caggese C."/>
            <person name="Calvi B.R."/>
            <person name="Bernardo de Carvalho A."/>
            <person name="Caspi A."/>
            <person name="Castrezana S."/>
            <person name="Celniker S.E."/>
            <person name="Chang J.L."/>
            <person name="Chapple C."/>
            <person name="Chatterji S."/>
            <person name="Chinwalla A."/>
            <person name="Civetta A."/>
            <person name="Clifton S.W."/>
            <person name="Comeron J.M."/>
            <person name="Costello J.C."/>
            <person name="Coyne J.A."/>
            <person name="Daub J."/>
            <person name="David R.G."/>
            <person name="Delcher A.L."/>
            <person name="Delehaunty K."/>
            <person name="Do C.B."/>
            <person name="Ebling H."/>
            <person name="Edwards K."/>
            <person name="Eickbush T."/>
            <person name="Evans J.D."/>
            <person name="Filipski A."/>
            <person name="Findeiss S."/>
            <person name="Freyhult E."/>
            <person name="Fulton L."/>
            <person name="Fulton R."/>
            <person name="Garcia A.C."/>
            <person name="Gardiner A."/>
            <person name="Garfield D.A."/>
            <person name="Garvin B.E."/>
            <person name="Gibson G."/>
            <person name="Gilbert D."/>
            <person name="Gnerre S."/>
            <person name="Godfrey J."/>
            <person name="Good R."/>
            <person name="Gotea V."/>
            <person name="Gravely B."/>
            <person name="Greenberg A.J."/>
            <person name="Griffiths-Jones S."/>
            <person name="Gross S."/>
            <person name="Guigo R."/>
            <person name="Gustafson E.A."/>
            <person name="Haerty W."/>
            <person name="Hahn M.W."/>
            <person name="Halligan D.L."/>
            <person name="Halpern A.L."/>
            <person name="Halter G.M."/>
            <person name="Han M.V."/>
            <person name="Heger A."/>
            <person name="Hillier L."/>
            <person name="Hinrichs A.S."/>
            <person name="Holmes I."/>
            <person name="Hoskins R.A."/>
            <person name="Hubisz M.J."/>
            <person name="Hultmark D."/>
            <person name="Huntley M.A."/>
            <person name="Jaffe D.B."/>
            <person name="Jagadeeshan S."/>
            <person name="Jeck W.R."/>
            <person name="Johnson J."/>
            <person name="Jones C.D."/>
            <person name="Jordan W.C."/>
            <person name="Karpen G.H."/>
            <person name="Kataoka E."/>
            <person name="Keightley P.D."/>
            <person name="Kheradpour P."/>
            <person name="Kirkness E.F."/>
            <person name="Koerich L.B."/>
            <person name="Kristiansen K."/>
            <person name="Kudrna D."/>
            <person name="Kulathinal R.J."/>
            <person name="Kumar S."/>
            <person name="Kwok R."/>
            <person name="Lander E."/>
            <person name="Langley C.H."/>
            <person name="Lapoint R."/>
            <person name="Lazzaro B.P."/>
            <person name="Lee S.J."/>
            <person name="Levesque L."/>
            <person name="Li R."/>
            <person name="Lin C.F."/>
            <person name="Lin M.F."/>
            <person name="Lindblad-Toh K."/>
            <person name="Llopart A."/>
            <person name="Long M."/>
            <person name="Low L."/>
            <person name="Lozovsky E."/>
            <person name="Lu J."/>
            <person name="Luo M."/>
            <person name="Machado C.A."/>
            <person name="Makalowski W."/>
            <person name="Marzo M."/>
            <person name="Matsuda M."/>
            <person name="Matzkin L."/>
            <person name="McAllister B."/>
            <person name="McBride C.S."/>
            <person name="McKernan B."/>
            <person name="McKernan K."/>
            <person name="Mendez-Lago M."/>
            <person name="Minx P."/>
            <person name="Mollenhauer M.U."/>
            <person name="Montooth K."/>
            <person name="Mount S.M."/>
            <person name="Mu X."/>
            <person name="Myers E."/>
            <person name="Negre B."/>
            <person name="Newfeld S."/>
            <person name="Nielsen R."/>
            <person name="Noor M.A."/>
            <person name="O'Grady P."/>
            <person name="Pachter L."/>
            <person name="Papaceit M."/>
            <person name="Parisi M.J."/>
            <person name="Parisi M."/>
            <person name="Parts L."/>
            <person name="Pedersen J.S."/>
            <person name="Pesole G."/>
            <person name="Phillippy A.M."/>
            <person name="Ponting C.P."/>
            <person name="Pop M."/>
            <person name="Porcelli D."/>
            <person name="Powell J.R."/>
            <person name="Prohaska S."/>
            <person name="Pruitt K."/>
            <person name="Puig M."/>
            <person name="Quesneville H."/>
            <person name="Ram K.R."/>
            <person name="Rand D."/>
            <person name="Rasmussen M.D."/>
            <person name="Reed L.K."/>
            <person name="Reenan R."/>
            <person name="Reily A."/>
            <person name="Remington K.A."/>
            <person name="Rieger T.T."/>
            <person name="Ritchie M.G."/>
            <person name="Robin C."/>
            <person name="Rogers Y.H."/>
            <person name="Rohde C."/>
            <person name="Rozas J."/>
            <person name="Rubenfield M.J."/>
            <person name="Ruiz A."/>
            <person name="Russo S."/>
            <person name="Salzberg S.L."/>
            <person name="Sanchez-Gracia A."/>
            <person name="Saranga D.J."/>
            <person name="Sato H."/>
            <person name="Schaeffer S.W."/>
            <person name="Schatz M.C."/>
            <person name="Schlenke T."/>
            <person name="Schwartz R."/>
            <person name="Segarra C."/>
            <person name="Singh R.S."/>
            <person name="Sirot L."/>
            <person name="Sirota M."/>
            <person name="Sisneros N.B."/>
            <person name="Smith C.D."/>
            <person name="Smith T.F."/>
            <person name="Spieth J."/>
            <person name="Stage D.E."/>
            <person name="Stark A."/>
            <person name="Stephan W."/>
            <person name="Strausberg R.L."/>
            <person name="Strempel S."/>
            <person name="Sturgill D."/>
            <person name="Sutton G."/>
            <person name="Sutton G.G."/>
            <person name="Tao W."/>
            <person name="Teichmann S."/>
            <person name="Tobari Y.N."/>
            <person name="Tomimura Y."/>
            <person name="Tsolas J.M."/>
            <person name="Valente V.L."/>
            <person name="Venter E."/>
            <person name="Venter J.C."/>
            <person name="Vicario S."/>
            <person name="Vieira F.G."/>
            <person name="Vilella A.J."/>
            <person name="Villasante A."/>
            <person name="Walenz B."/>
            <person name="Wang J."/>
            <person name="Wasserman M."/>
            <person name="Watts T."/>
            <person name="Wilson D."/>
            <person name="Wilson R.K."/>
            <person name="Wing R.A."/>
            <person name="Wolfner M.F."/>
            <person name="Wong A."/>
            <person name="Wong G.K."/>
            <person name="Wu C.I."/>
            <person name="Wu G."/>
            <person name="Yamamoto D."/>
            <person name="Yang H.P."/>
            <person name="Yang S.P."/>
            <person name="Yorke J.A."/>
            <person name="Yoshida K."/>
            <person name="Zdobnov E."/>
            <person name="Zhang P."/>
            <person name="Zhang Y."/>
            <person name="Zimin A.V."/>
            <person name="Baldwin J."/>
            <person name="Abdouelleil A."/>
            <person name="Abdulkadir J."/>
            <person name="Abebe A."/>
            <person name="Abera B."/>
            <person name="Abreu J."/>
            <person name="Acer S.C."/>
            <person name="Aftuck L."/>
            <person name="Alexander A."/>
            <person name="An P."/>
            <person name="Anderson E."/>
            <person name="Anderson S."/>
            <person name="Arachi H."/>
            <person name="Azer M."/>
            <person name="Bachantsang P."/>
            <person name="Barry A."/>
            <person name="Bayul T."/>
            <person name="Berlin A."/>
            <person name="Bessette D."/>
            <person name="Bloom T."/>
            <person name="Blye J."/>
            <person name="Boguslavskiy L."/>
            <person name="Bonnet C."/>
            <person name="Boukhgalter B."/>
            <person name="Bourzgui I."/>
            <person name="Brown A."/>
            <person name="Cahill P."/>
            <person name="Channer S."/>
            <person name="Cheshatsang Y."/>
            <person name="Chuda L."/>
            <person name="Citroen M."/>
            <person name="Collymore A."/>
            <person name="Cooke P."/>
            <person name="Costello M."/>
            <person name="D'Aco K."/>
            <person name="Daza R."/>
            <person name="De Haan G."/>
            <person name="DeGray S."/>
            <person name="DeMaso C."/>
            <person name="Dhargay N."/>
            <person name="Dooley K."/>
            <person name="Dooley E."/>
            <person name="Doricent M."/>
            <person name="Dorje P."/>
            <person name="Dorjee K."/>
            <person name="Dupes A."/>
            <person name="Elong R."/>
            <person name="Falk J."/>
            <person name="Farina A."/>
            <person name="Faro S."/>
            <person name="Ferguson D."/>
            <person name="Fisher S."/>
            <person name="Foley C.D."/>
            <person name="Franke A."/>
            <person name="Friedrich D."/>
            <person name="Gadbois L."/>
            <person name="Gearin G."/>
            <person name="Gearin C.R."/>
            <person name="Giannoukos G."/>
            <person name="Goode T."/>
            <person name="Graham J."/>
            <person name="Grandbois E."/>
            <person name="Grewal S."/>
            <person name="Gyaltsen K."/>
            <person name="Hafez N."/>
            <person name="Hagos B."/>
            <person name="Hall J."/>
            <person name="Henson C."/>
            <person name="Hollinger A."/>
            <person name="Honan T."/>
            <person name="Huard M.D."/>
            <person name="Hughes L."/>
            <person name="Hurhula B."/>
            <person name="Husby M.E."/>
            <person name="Kamat A."/>
            <person name="Kanga B."/>
            <person name="Kashin S."/>
            <person name="Khazanovich D."/>
            <person name="Kisner P."/>
            <person name="Lance K."/>
            <person name="Lara M."/>
            <person name="Lee W."/>
            <person name="Lennon N."/>
            <person name="Letendre F."/>
            <person name="LeVine R."/>
            <person name="Lipovsky A."/>
            <person name="Liu X."/>
            <person name="Liu J."/>
            <person name="Liu S."/>
            <person name="Lokyitsang T."/>
            <person name="Lokyitsang Y."/>
            <person name="Lubonja R."/>
            <person name="Lui A."/>
            <person name="MacDonald P."/>
            <person name="Magnisalis V."/>
            <person name="Maru K."/>
            <person name="Matthews C."/>
            <person name="McCusker W."/>
            <person name="McDonough S."/>
            <person name="Mehta T."/>
            <person name="Meldrim J."/>
            <person name="Meneus L."/>
            <person name="Mihai O."/>
            <person name="Mihalev A."/>
            <person name="Mihova T."/>
            <person name="Mittelman R."/>
            <person name="Mlenga V."/>
            <person name="Montmayeur A."/>
            <person name="Mulrain L."/>
            <person name="Navidi A."/>
            <person name="Naylor J."/>
            <person name="Negash T."/>
            <person name="Nguyen T."/>
            <person name="Nguyen N."/>
            <person name="Nicol R."/>
            <person name="Norbu C."/>
            <person name="Norbu N."/>
            <person name="Novod N."/>
            <person name="O'Neill B."/>
            <person name="Osman S."/>
            <person name="Markiewicz E."/>
            <person name="Oyono O.L."/>
            <person name="Patti C."/>
            <person name="Phunkhang P."/>
            <person name="Pierre F."/>
            <person name="Priest M."/>
            <person name="Raghuraman S."/>
            <person name="Rege F."/>
            <person name="Reyes R."/>
            <person name="Rise C."/>
            <person name="Rogov P."/>
            <person name="Ross K."/>
            <person name="Ryan E."/>
            <person name="Settipalli S."/>
            <person name="Shea T."/>
            <person name="Sherpa N."/>
            <person name="Shi L."/>
            <person name="Shih D."/>
            <person name="Sparrow T."/>
            <person name="Spaulding J."/>
            <person name="Stalker J."/>
            <person name="Stange-Thomann N."/>
            <person name="Stavropoulos S."/>
            <person name="Stone C."/>
            <person name="Strader C."/>
            <person name="Tesfaye S."/>
            <person name="Thomson T."/>
            <person name="Thoulutsang Y."/>
            <person name="Thoulutsang D."/>
            <person name="Topham K."/>
            <person name="Topping I."/>
            <person name="Tsamla T."/>
            <person name="Vassiliev H."/>
            <person name="Vo A."/>
            <person name="Wangchuk T."/>
            <person name="Wangdi T."/>
            <person name="Weiand M."/>
            <person name="Wilkinson J."/>
            <person name="Wilson A."/>
            <person name="Yadav S."/>
            <person name="Young G."/>
            <person name="Yu Q."/>
            <person name="Zembek L."/>
            <person name="Zhong D."/>
            <person name="Zimmer A."/>
            <person name="Zwirko Z."/>
            <person name="Jaffe D.B."/>
            <person name="Alvarez P."/>
            <person name="Brockman W."/>
            <person name="Butler J."/>
            <person name="Chin C."/>
            <person name="Gnerre S."/>
            <person name="Grabherr M."/>
            <person name="Kleber M."/>
            <person name="Mauceli E."/>
            <person name="MacCallum I."/>
        </authorList>
    </citation>
    <scope>NUCLEOTIDE SEQUENCE [LARGE SCALE GENOMIC DNA]</scope>
    <source>
        <strain evidence="18">TSC#15010-1051.87</strain>
        <strain evidence="20">Tucson 15010-1051.87</strain>
    </source>
</reference>
<dbReference type="Pfam" id="PF01553">
    <property type="entry name" value="Acyltransferase"/>
    <property type="match status" value="1"/>
</dbReference>
<dbReference type="EC" id="2.3.-.-" evidence="18 19"/>
<reference evidence="18" key="2">
    <citation type="journal article" date="2008" name="Bioinformatics">
        <title>Assembly reconciliation.</title>
        <authorList>
            <person name="Zimin A.V."/>
            <person name="Smith D.R."/>
            <person name="Sutton G."/>
            <person name="Yorke J.A."/>
        </authorList>
    </citation>
    <scope>NUCLEOTIDE SEQUENCE</scope>
    <source>
        <strain evidence="18">TSC#15010-1051.87</strain>
    </source>
</reference>
<evidence type="ECO:0000256" key="7">
    <source>
        <dbReference type="ARBA" id="ARBA00022989"/>
    </source>
</evidence>
<evidence type="ECO:0000256" key="16">
    <source>
        <dbReference type="SAM" id="SignalP"/>
    </source>
</evidence>
<keyword evidence="14" id="KW-0175">Coiled coil</keyword>
<feature type="chain" id="PRO_5014298944" evidence="16">
    <location>
        <begin position="19"/>
        <end position="425"/>
    </location>
</feature>
<evidence type="ECO:0000256" key="9">
    <source>
        <dbReference type="ARBA" id="ARBA00023136"/>
    </source>
</evidence>
<evidence type="ECO:0000256" key="11">
    <source>
        <dbReference type="ARBA" id="ARBA00023264"/>
    </source>
</evidence>
<keyword evidence="12 18" id="KW-0012">Acyltransferase</keyword>
<keyword evidence="5 18" id="KW-0808">Transferase</keyword>
<evidence type="ECO:0000313" key="18">
    <source>
        <dbReference type="EMBL" id="EDW65426.1"/>
    </source>
</evidence>
<dbReference type="KEGG" id="dvi:6631962"/>
<dbReference type="OrthoDB" id="10051137at2759"/>
<dbReference type="PANTHER" id="PTHR23063:SF2">
    <property type="entry name" value="GLYCEROL-3-PHOSPHATE ACYLTRANSFERASE 4, ISOFORM D-RELATED"/>
    <property type="match status" value="1"/>
</dbReference>
<evidence type="ECO:0000256" key="10">
    <source>
        <dbReference type="ARBA" id="ARBA00023209"/>
    </source>
</evidence>
<comment type="pathway">
    <text evidence="2">Lipid metabolism.</text>
</comment>
<keyword evidence="9 15" id="KW-0472">Membrane</keyword>
<evidence type="ECO:0000256" key="12">
    <source>
        <dbReference type="ARBA" id="ARBA00023315"/>
    </source>
</evidence>
<dbReference type="CDD" id="cd07991">
    <property type="entry name" value="LPLAT_LPCAT1-like"/>
    <property type="match status" value="1"/>
</dbReference>
<dbReference type="InterPro" id="IPR002123">
    <property type="entry name" value="Plipid/glycerol_acylTrfase"/>
</dbReference>
<evidence type="ECO:0000256" key="4">
    <source>
        <dbReference type="ARBA" id="ARBA00022516"/>
    </source>
</evidence>
<dbReference type="GO" id="GO:0019432">
    <property type="term" value="P:triglyceride biosynthetic process"/>
    <property type="evidence" value="ECO:0007669"/>
    <property type="project" value="TreeGrafter"/>
</dbReference>
<evidence type="ECO:0000256" key="5">
    <source>
        <dbReference type="ARBA" id="ARBA00022679"/>
    </source>
</evidence>
<name>B4M3Q1_DROVI</name>
<feature type="transmembrane region" description="Helical" evidence="15">
    <location>
        <begin position="147"/>
        <end position="165"/>
    </location>
</feature>
<evidence type="ECO:0000256" key="14">
    <source>
        <dbReference type="SAM" id="Coils"/>
    </source>
</evidence>
<evidence type="ECO:0000256" key="13">
    <source>
        <dbReference type="ARBA" id="ARBA00025707"/>
    </source>
</evidence>
<dbReference type="PANTHER" id="PTHR23063">
    <property type="entry name" value="PHOSPHOLIPID ACYLTRANSFERASE"/>
    <property type="match status" value="1"/>
</dbReference>
<dbReference type="Proteomes" id="UP000008792">
    <property type="component" value="Unassembled WGS sequence"/>
</dbReference>
<keyword evidence="6 15" id="KW-0812">Transmembrane</keyword>
<dbReference type="EMBL" id="CH940651">
    <property type="protein sequence ID" value="KRF82231.1"/>
    <property type="molecule type" value="Genomic_DNA"/>
</dbReference>
<protein>
    <submittedName>
        <fullName evidence="18">Uncharacterized protein, isoform A</fullName>
        <ecNumber evidence="18 19">2.3.-.-</ecNumber>
    </submittedName>
    <submittedName>
        <fullName evidence="19">Uncharacterized protein, isoform B</fullName>
    </submittedName>
</protein>
<evidence type="ECO:0000313" key="19">
    <source>
        <dbReference type="EMBL" id="KRF82231.1"/>
    </source>
</evidence>
<keyword evidence="7 15" id="KW-1133">Transmembrane helix</keyword>
<evidence type="ECO:0000256" key="15">
    <source>
        <dbReference type="SAM" id="Phobius"/>
    </source>
</evidence>
<keyword evidence="8" id="KW-0443">Lipid metabolism</keyword>
<organism evidence="18 20">
    <name type="scientific">Drosophila virilis</name>
    <name type="common">Fruit fly</name>
    <dbReference type="NCBI Taxonomy" id="7244"/>
    <lineage>
        <taxon>Eukaryota</taxon>
        <taxon>Metazoa</taxon>
        <taxon>Ecdysozoa</taxon>
        <taxon>Arthropoda</taxon>
        <taxon>Hexapoda</taxon>
        <taxon>Insecta</taxon>
        <taxon>Pterygota</taxon>
        <taxon>Neoptera</taxon>
        <taxon>Endopterygota</taxon>
        <taxon>Diptera</taxon>
        <taxon>Brachycera</taxon>
        <taxon>Muscomorpha</taxon>
        <taxon>Ephydroidea</taxon>
        <taxon>Drosophilidae</taxon>
        <taxon>Drosophila</taxon>
    </lineage>
</organism>
<dbReference type="GO" id="GO:0004366">
    <property type="term" value="F:glycerol-3-phosphate O-acyltransferase activity"/>
    <property type="evidence" value="ECO:0007669"/>
    <property type="project" value="TreeGrafter"/>
</dbReference>
<evidence type="ECO:0000256" key="1">
    <source>
        <dbReference type="ARBA" id="ARBA00004370"/>
    </source>
</evidence>
<dbReference type="AlphaFoldDB" id="B4M3Q1"/>
<sequence length="425" mass="49104">MWFQLILLFLLGVALCCGSVGCMNNRYLSLLERLFAYSSSQLRKERRIKPCDEQLRQRHRRLRQLLSKKQQEHQQQQQQLHKLSAGQTEVVVKDALNARMEQCCNLIAEGLRLVLEDDVTPRFAAAAPPAGEWNLLTRNLRHQKRHLNWRLFLIWLLALLLRYSLLVPLRTLGCSGCLLLVTLVTGVLGQLPDWRFKRRLVQIVLRSCFRLATCFIPVVRRIHNLEHRPRMGICVCNHTSPLDVLLLMCDVHYSLTGQRHDGILGVIQRALQRASPHLWFERQAHGEREALGLVLRLHAAGRGKPPILLFPEGTCINNTAVMQFKKGSFAICNVVYPVAVRYDRRYGDAFWDSTRCSMLRYILMVISSWSIICDVWYMPALKRRSTETAIEFSNRVKAAIAAQAGLEDLPWDGNLKRWNPVRDWQ</sequence>
<dbReference type="STRING" id="7244.B4M3Q1"/>
<dbReference type="EMBL" id="CH940651">
    <property type="protein sequence ID" value="EDW65426.1"/>
    <property type="molecule type" value="Genomic_DNA"/>
</dbReference>
<evidence type="ECO:0000313" key="20">
    <source>
        <dbReference type="Proteomes" id="UP000008792"/>
    </source>
</evidence>
<proteinExistence type="inferred from homology"/>
<feature type="domain" description="Phospholipid/glycerol acyltransferase" evidence="17">
    <location>
        <begin position="232"/>
        <end position="343"/>
    </location>
</feature>
<feature type="coiled-coil region" evidence="14">
    <location>
        <begin position="52"/>
        <end position="86"/>
    </location>
</feature>
<dbReference type="OMA" id="GICVCNH"/>
<evidence type="ECO:0000259" key="17">
    <source>
        <dbReference type="SMART" id="SM00563"/>
    </source>
</evidence>
<keyword evidence="4" id="KW-0444">Lipid biosynthesis</keyword>
<dbReference type="HOGENOM" id="CLU_031080_2_0_1"/>
<reference evidence="18" key="3">
    <citation type="submission" date="2008-06" db="EMBL/GenBank/DDBJ databases">
        <authorList>
            <consortium name="FlyBase"/>
        </authorList>
    </citation>
    <scope>NUCLEOTIDE SEQUENCE</scope>
    <source>
        <strain evidence="18">TSC#15010-1051.87</strain>
    </source>
</reference>
<keyword evidence="11" id="KW-1208">Phospholipid metabolism</keyword>
<evidence type="ECO:0000256" key="2">
    <source>
        <dbReference type="ARBA" id="ARBA00005189"/>
    </source>
</evidence>
<keyword evidence="10" id="KW-0594">Phospholipid biosynthesis</keyword>
<evidence type="ECO:0000256" key="6">
    <source>
        <dbReference type="ARBA" id="ARBA00022692"/>
    </source>
</evidence>
<dbReference type="FunCoup" id="B4M3Q1">
    <property type="interactions" value="89"/>
</dbReference>
<evidence type="ECO:0000256" key="8">
    <source>
        <dbReference type="ARBA" id="ARBA00023098"/>
    </source>
</evidence>
<dbReference type="GO" id="GO:0005783">
    <property type="term" value="C:endoplasmic reticulum"/>
    <property type="evidence" value="ECO:0007669"/>
    <property type="project" value="TreeGrafter"/>
</dbReference>
<dbReference type="SMART" id="SM00563">
    <property type="entry name" value="PlsC"/>
    <property type="match status" value="1"/>
</dbReference>
<dbReference type="eggNOG" id="KOG2898">
    <property type="taxonomic scope" value="Eukaryota"/>
</dbReference>
<gene>
    <name evidence="18" type="primary">Dvir\GJ19255</name>
    <name evidence="18" type="ORF">Dvir_GJ19255</name>
</gene>
<feature type="signal peptide" evidence="16">
    <location>
        <begin position="1"/>
        <end position="18"/>
    </location>
</feature>